<dbReference type="RefSeq" id="WP_164710456.1">
    <property type="nucleotide sequence ID" value="NZ_CAXIBR010000120.1"/>
</dbReference>
<dbReference type="PANTHER" id="PTHR47506:SF1">
    <property type="entry name" value="HTH-TYPE TRANSCRIPTIONAL REGULATOR YJDC"/>
    <property type="match status" value="1"/>
</dbReference>
<accession>A0A346XYC9</accession>
<feature type="domain" description="HTH tetR-type" evidence="6">
    <location>
        <begin position="3"/>
        <end position="63"/>
    </location>
</feature>
<dbReference type="Pfam" id="PF00440">
    <property type="entry name" value="TetR_N"/>
    <property type="match status" value="1"/>
</dbReference>
<evidence type="ECO:0000313" key="8">
    <source>
        <dbReference type="Proteomes" id="UP000264006"/>
    </source>
</evidence>
<dbReference type="InterPro" id="IPR036271">
    <property type="entry name" value="Tet_transcr_reg_TetR-rel_C_sf"/>
</dbReference>
<protein>
    <submittedName>
        <fullName evidence="7">Transcriptional regulator, TetR family</fullName>
    </submittedName>
</protein>
<reference evidence="7 8" key="1">
    <citation type="submission" date="2018-09" db="EMBL/GenBank/DDBJ databases">
        <title>Complete genome sequence of Euzebya sp. DY32-46 isolated from seawater of Pacific Ocean.</title>
        <authorList>
            <person name="Xu L."/>
            <person name="Wu Y.-H."/>
            <person name="Xu X.-W."/>
        </authorList>
    </citation>
    <scope>NUCLEOTIDE SEQUENCE [LARGE SCALE GENOMIC DNA]</scope>
    <source>
        <strain evidence="7 8">DY32-46</strain>
    </source>
</reference>
<dbReference type="Gene3D" id="1.10.357.10">
    <property type="entry name" value="Tetracycline Repressor, domain 2"/>
    <property type="match status" value="1"/>
</dbReference>
<keyword evidence="3" id="KW-0804">Transcription</keyword>
<evidence type="ECO:0000256" key="4">
    <source>
        <dbReference type="PROSITE-ProRule" id="PRU00335"/>
    </source>
</evidence>
<keyword evidence="1" id="KW-0805">Transcription regulation</keyword>
<proteinExistence type="predicted"/>
<dbReference type="Proteomes" id="UP000264006">
    <property type="component" value="Chromosome"/>
</dbReference>
<evidence type="ECO:0000256" key="2">
    <source>
        <dbReference type="ARBA" id="ARBA00023125"/>
    </source>
</evidence>
<gene>
    <name evidence="7" type="ORF">DVS28_a2545</name>
</gene>
<name>A0A346XYC9_9ACTN</name>
<evidence type="ECO:0000256" key="5">
    <source>
        <dbReference type="SAM" id="MobiDB-lite"/>
    </source>
</evidence>
<keyword evidence="2 4" id="KW-0238">DNA-binding</keyword>
<sequence length="227" mass="24083">MSEDTKQRIIRATLQTLREHGAAGTSARAIAAAGDFNTSLLFYHFGSVEGALLAAAHHDTDARISRYSAHLEGLTDLSGLVRFSRQMHRENLEAGHVTALVQMLALTSTNPEIREELASVFDPWIDMVETTLDRLVGKDGIAGLSNADLAVGITSLFLGLELLTHLGDRYGRAEGLLDALDDASGLLVAFGLLSGAGTTDTEEATGQGLRPHRDADPLADLPGPSSP</sequence>
<dbReference type="GO" id="GO:0003677">
    <property type="term" value="F:DNA binding"/>
    <property type="evidence" value="ECO:0007669"/>
    <property type="project" value="UniProtKB-UniRule"/>
</dbReference>
<dbReference type="PROSITE" id="PS50977">
    <property type="entry name" value="HTH_TETR_2"/>
    <property type="match status" value="1"/>
</dbReference>
<feature type="region of interest" description="Disordered" evidence="5">
    <location>
        <begin position="199"/>
        <end position="227"/>
    </location>
</feature>
<keyword evidence="8" id="KW-1185">Reference proteome</keyword>
<dbReference type="InterPro" id="IPR009057">
    <property type="entry name" value="Homeodomain-like_sf"/>
</dbReference>
<dbReference type="AlphaFoldDB" id="A0A346XYC9"/>
<evidence type="ECO:0000256" key="3">
    <source>
        <dbReference type="ARBA" id="ARBA00023163"/>
    </source>
</evidence>
<dbReference type="SUPFAM" id="SSF46689">
    <property type="entry name" value="Homeodomain-like"/>
    <property type="match status" value="1"/>
</dbReference>
<evidence type="ECO:0000313" key="7">
    <source>
        <dbReference type="EMBL" id="AXV07226.1"/>
    </source>
</evidence>
<evidence type="ECO:0000259" key="6">
    <source>
        <dbReference type="PROSITE" id="PS50977"/>
    </source>
</evidence>
<feature type="DNA-binding region" description="H-T-H motif" evidence="4">
    <location>
        <begin position="26"/>
        <end position="45"/>
    </location>
</feature>
<dbReference type="PANTHER" id="PTHR47506">
    <property type="entry name" value="TRANSCRIPTIONAL REGULATORY PROTEIN"/>
    <property type="match status" value="1"/>
</dbReference>
<evidence type="ECO:0000256" key="1">
    <source>
        <dbReference type="ARBA" id="ARBA00023015"/>
    </source>
</evidence>
<feature type="compositionally biased region" description="Low complexity" evidence="5">
    <location>
        <begin position="199"/>
        <end position="208"/>
    </location>
</feature>
<organism evidence="7 8">
    <name type="scientific">Euzebya pacifica</name>
    <dbReference type="NCBI Taxonomy" id="1608957"/>
    <lineage>
        <taxon>Bacteria</taxon>
        <taxon>Bacillati</taxon>
        <taxon>Actinomycetota</taxon>
        <taxon>Nitriliruptoria</taxon>
        <taxon>Euzebyales</taxon>
    </lineage>
</organism>
<dbReference type="SUPFAM" id="SSF48498">
    <property type="entry name" value="Tetracyclin repressor-like, C-terminal domain"/>
    <property type="match status" value="1"/>
</dbReference>
<dbReference type="KEGG" id="euz:DVS28_a2545"/>
<dbReference type="InterPro" id="IPR001647">
    <property type="entry name" value="HTH_TetR"/>
</dbReference>
<dbReference type="EMBL" id="CP031165">
    <property type="protein sequence ID" value="AXV07226.1"/>
    <property type="molecule type" value="Genomic_DNA"/>
</dbReference>